<evidence type="ECO:0000259" key="3">
    <source>
        <dbReference type="Pfam" id="PF19278"/>
    </source>
</evidence>
<dbReference type="PANTHER" id="PTHR11365:SF23">
    <property type="entry name" value="HYPOTHETICAL 5-OXOPROLINASE (EUROFUNG)-RELATED"/>
    <property type="match status" value="1"/>
</dbReference>
<gene>
    <name evidence="4" type="ORF">AWB68_05531</name>
</gene>
<evidence type="ECO:0000259" key="2">
    <source>
        <dbReference type="Pfam" id="PF05378"/>
    </source>
</evidence>
<dbReference type="AlphaFoldDB" id="A0A158KCS9"/>
<sequence>MGYEIGIDVGGTFTDFVVRNGGETFSGKTLTIPSDEATGILNAVAMMAEHFHTDMQTLFRETSSFVLGTTVVTNAILEYAGANTGMITTKGFRDIIELRTGFKEDHFDIRLPAPFPIVPRQKRKGVTERIDSEGKIVFELDEAEVREAARELRKLGVESVAICFLFSFQNAVHEIRAREIVREELPDAHISISSEVLPQVREFERFSTTLLNAYLSPKLSNYLRRLEARLVESGFGGKLFIKLSNGGVMDLAYCTERGVELIQSGPSGGVTAAIAVGEWSGFKDIIAVDMGGTSYDVCLINDGAPDIGVDSWVNRYRVAAPMIDIHSIGTGGGSIAWIDEGGALRVGPRSASSNPGPACYGRGGKEPTVTDANLILGYLNPGAIGGGKIALDIEAAREAIRTRIAKPLGITVEEAASGIFRISNGAMTNAVRYVSVSRGRDPRDFALMAFGGAGPIHMGVQAKDLGIKTVLVPKNAGVFCALGCLISDFKISKVKSYIARIGQVDLDVLNHIFEDIEREPEELLASAHGVIEVVAQRSIDMRYVGQTHEVTVPIRSRTKRVSDLTLKKTLQDFHDLHAKLYSFKRPEQPVEILSVRSDLIGTRDTMKYRSQPFGTEKPDQARKGTRSASFEGLGYLDVPVYDGTKVTPGNIIAGPSIIEEPATTIVIYPGQEAVLDHYQTYVIESLD</sequence>
<keyword evidence="5" id="KW-1185">Reference proteome</keyword>
<dbReference type="GO" id="GO:0005829">
    <property type="term" value="C:cytosol"/>
    <property type="evidence" value="ECO:0007669"/>
    <property type="project" value="TreeGrafter"/>
</dbReference>
<feature type="domain" description="Hydantoinase/oxoprolinase N-terminal" evidence="2">
    <location>
        <begin position="5"/>
        <end position="184"/>
    </location>
</feature>
<dbReference type="Pfam" id="PF01968">
    <property type="entry name" value="Hydantoinase_A"/>
    <property type="match status" value="1"/>
</dbReference>
<accession>A0A158KCS9</accession>
<evidence type="ECO:0000313" key="4">
    <source>
        <dbReference type="EMBL" id="SAL78948.1"/>
    </source>
</evidence>
<dbReference type="GO" id="GO:0006749">
    <property type="term" value="P:glutathione metabolic process"/>
    <property type="evidence" value="ECO:0007669"/>
    <property type="project" value="TreeGrafter"/>
</dbReference>
<name>A0A158KCS9_9BURK</name>
<comment type="caution">
    <text evidence="4">The sequence shown here is derived from an EMBL/GenBank/DDBJ whole genome shotgun (WGS) entry which is preliminary data.</text>
</comment>
<dbReference type="EMBL" id="FCON02000081">
    <property type="protein sequence ID" value="SAL78948.1"/>
    <property type="molecule type" value="Genomic_DNA"/>
</dbReference>
<dbReference type="RefSeq" id="WP_087647556.1">
    <property type="nucleotide sequence ID" value="NZ_FCON02000081.1"/>
</dbReference>
<dbReference type="Pfam" id="PF05378">
    <property type="entry name" value="Hydant_A_N"/>
    <property type="match status" value="1"/>
</dbReference>
<dbReference type="Proteomes" id="UP000054770">
    <property type="component" value="Unassembled WGS sequence"/>
</dbReference>
<evidence type="ECO:0000313" key="5">
    <source>
        <dbReference type="Proteomes" id="UP000054770"/>
    </source>
</evidence>
<evidence type="ECO:0000259" key="1">
    <source>
        <dbReference type="Pfam" id="PF01968"/>
    </source>
</evidence>
<feature type="domain" description="Hydantoinase A/oxoprolinase" evidence="1">
    <location>
        <begin position="205"/>
        <end position="491"/>
    </location>
</feature>
<dbReference type="OrthoDB" id="9768323at2"/>
<dbReference type="PANTHER" id="PTHR11365">
    <property type="entry name" value="5-OXOPROLINASE RELATED"/>
    <property type="match status" value="1"/>
</dbReference>
<proteinExistence type="predicted"/>
<dbReference type="InterPro" id="IPR008040">
    <property type="entry name" value="Hydant_A_N"/>
</dbReference>
<dbReference type="Pfam" id="PF19278">
    <property type="entry name" value="Hydant_A_C"/>
    <property type="match status" value="1"/>
</dbReference>
<reference evidence="4" key="1">
    <citation type="submission" date="2016-01" db="EMBL/GenBank/DDBJ databases">
        <authorList>
            <person name="Peeters C."/>
        </authorList>
    </citation>
    <scope>NUCLEOTIDE SEQUENCE [LARGE SCALE GENOMIC DNA]</scope>
    <source>
        <strain evidence="4">LMG 22940</strain>
    </source>
</reference>
<feature type="domain" description="Acetophenone carboxylase-like C-terminal" evidence="3">
    <location>
        <begin position="509"/>
        <end position="679"/>
    </location>
</feature>
<dbReference type="GO" id="GO:0017168">
    <property type="term" value="F:5-oxoprolinase (ATP-hydrolyzing) activity"/>
    <property type="evidence" value="ECO:0007669"/>
    <property type="project" value="TreeGrafter"/>
</dbReference>
<dbReference type="InterPro" id="IPR049517">
    <property type="entry name" value="ACX-like_C"/>
</dbReference>
<dbReference type="InterPro" id="IPR002821">
    <property type="entry name" value="Hydantoinase_A"/>
</dbReference>
<dbReference type="InterPro" id="IPR045079">
    <property type="entry name" value="Oxoprolinase-like"/>
</dbReference>
<protein>
    <submittedName>
        <fullName evidence="4">5-oxoprolinase (ATP-hydrolyzing)</fullName>
    </submittedName>
</protein>
<organism evidence="4 5">
    <name type="scientific">Caballeronia choica</name>
    <dbReference type="NCBI Taxonomy" id="326476"/>
    <lineage>
        <taxon>Bacteria</taxon>
        <taxon>Pseudomonadati</taxon>
        <taxon>Pseudomonadota</taxon>
        <taxon>Betaproteobacteria</taxon>
        <taxon>Burkholderiales</taxon>
        <taxon>Burkholderiaceae</taxon>
        <taxon>Caballeronia</taxon>
    </lineage>
</organism>